<keyword evidence="11" id="KW-1185">Reference proteome</keyword>
<dbReference type="SUPFAM" id="SSF53474">
    <property type="entry name" value="alpha/beta-Hydrolases"/>
    <property type="match status" value="1"/>
</dbReference>
<dbReference type="Gene3D" id="3.40.50.1820">
    <property type="entry name" value="alpha/beta hydrolase"/>
    <property type="match status" value="1"/>
</dbReference>
<dbReference type="Gene3D" id="2.130.10.120">
    <property type="entry name" value="Prolyl oligopeptidase, N-terminal domain"/>
    <property type="match status" value="1"/>
</dbReference>
<evidence type="ECO:0000256" key="4">
    <source>
        <dbReference type="ARBA" id="ARBA00022825"/>
    </source>
</evidence>
<sequence>MHFQFEFYSIFFIRNHTCSFHTLFTVVLFLISICIGRFFVDLYLTRDCHFLTINSNSKTTSEVWLVDCNCPLQSPMLVQQRVPGIIYHVEHSNGYLYILTTHGEPAEYKLMKAPVNSSINHWKPIYHVKPHSRLVDVEIIKDHCVIFLKRHNQLHMEVTSLSSELLYHSVKLPEWACAVQLVVHPERGSDLLQFYLESPVHQPIAFAYSVLENTLSIEADHAIRKSETCQVFRLKAKSKDGTLVPITVFCEAGDGLSQRPLLVHVYGAYGMDLSMNFKAENKLLVEDGWILAFCHVRGGGELGCSWHRQGILDRKLNGVHDLQACIKHIHHLGFSQPCYTAIMASSAGGVVAGALSNSDPGLLQAMILEAPFLDVLETMMDTSLPLTIEEAEEWGSPACNMEHYRSIESYCPYKNIRPQSYPSVLITAYENDQRVPLSGLLRYVKKLRMAAEQYLQSSDLPDSRRPNILLDVHPGKPL</sequence>
<feature type="domain" description="Peptidase S9A N-terminal" evidence="9">
    <location>
        <begin position="38"/>
        <end position="181"/>
    </location>
</feature>
<dbReference type="Proteomes" id="UP001162483">
    <property type="component" value="Unassembled WGS sequence"/>
</dbReference>
<dbReference type="InterPro" id="IPR002470">
    <property type="entry name" value="Peptidase_S9A"/>
</dbReference>
<dbReference type="InterPro" id="IPR023302">
    <property type="entry name" value="Pept_S9A_N"/>
</dbReference>
<dbReference type="PRINTS" id="PR00862">
    <property type="entry name" value="PROLIGOPTASE"/>
</dbReference>
<dbReference type="InterPro" id="IPR029058">
    <property type="entry name" value="AB_hydrolase_fold"/>
</dbReference>
<keyword evidence="7" id="KW-0472">Membrane</keyword>
<dbReference type="EMBL" id="CATNWA010014447">
    <property type="protein sequence ID" value="CAI9571874.1"/>
    <property type="molecule type" value="Genomic_DNA"/>
</dbReference>
<keyword evidence="3 6" id="KW-0378">Hydrolase</keyword>
<keyword evidence="7" id="KW-1133">Transmembrane helix</keyword>
<dbReference type="EC" id="3.4.21.-" evidence="6"/>
<dbReference type="SUPFAM" id="SSF50993">
    <property type="entry name" value="Peptidase/esterase 'gauge' domain"/>
    <property type="match status" value="1"/>
</dbReference>
<dbReference type="Pfam" id="PF02897">
    <property type="entry name" value="Peptidase_S9_N"/>
    <property type="match status" value="1"/>
</dbReference>
<dbReference type="PANTHER" id="PTHR11757">
    <property type="entry name" value="PROTEASE FAMILY S9A OLIGOPEPTIDASE"/>
    <property type="match status" value="1"/>
</dbReference>
<dbReference type="PANTHER" id="PTHR11757:SF19">
    <property type="entry name" value="PROLYL ENDOPEPTIDASE-LIKE"/>
    <property type="match status" value="1"/>
</dbReference>
<evidence type="ECO:0000256" key="7">
    <source>
        <dbReference type="SAM" id="Phobius"/>
    </source>
</evidence>
<comment type="caution">
    <text evidence="10">The sequence shown here is derived from an EMBL/GenBank/DDBJ whole genome shotgun (WGS) entry which is preliminary data.</text>
</comment>
<evidence type="ECO:0000256" key="3">
    <source>
        <dbReference type="ARBA" id="ARBA00022801"/>
    </source>
</evidence>
<keyword evidence="4 6" id="KW-0720">Serine protease</keyword>
<keyword evidence="7" id="KW-0812">Transmembrane</keyword>
<protein>
    <recommendedName>
        <fullName evidence="6">Prolyl endopeptidase</fullName>
        <ecNumber evidence="6">3.4.21.-</ecNumber>
    </recommendedName>
</protein>
<feature type="domain" description="Peptidase S9 prolyl oligopeptidase catalytic" evidence="8">
    <location>
        <begin position="276"/>
        <end position="455"/>
    </location>
</feature>
<evidence type="ECO:0000259" key="8">
    <source>
        <dbReference type="Pfam" id="PF00326"/>
    </source>
</evidence>
<name>A0ABN9DGZ3_9NEOB</name>
<dbReference type="Pfam" id="PF00326">
    <property type="entry name" value="Peptidase_S9"/>
    <property type="match status" value="1"/>
</dbReference>
<feature type="transmembrane region" description="Helical" evidence="7">
    <location>
        <begin position="20"/>
        <end position="40"/>
    </location>
</feature>
<comment type="similarity">
    <text evidence="1 6">Belongs to the peptidase S9A family.</text>
</comment>
<evidence type="ECO:0000256" key="5">
    <source>
        <dbReference type="ARBA" id="ARBA00045448"/>
    </source>
</evidence>
<dbReference type="InterPro" id="IPR001375">
    <property type="entry name" value="Peptidase_S9_cat"/>
</dbReference>
<comment type="function">
    <text evidence="5">Serine peptidase whose precise substrate specificity remains unclear. Does not cleave peptides after a arginine or lysine residue. Regulates trans-Golgi network morphology and sorting by regulating the membrane binding of the AP-1 complex. May play a role in the regulation of synaptic vesicle exocytosis.</text>
</comment>
<evidence type="ECO:0000259" key="9">
    <source>
        <dbReference type="Pfam" id="PF02897"/>
    </source>
</evidence>
<accession>A0ABN9DGZ3</accession>
<evidence type="ECO:0000256" key="1">
    <source>
        <dbReference type="ARBA" id="ARBA00005228"/>
    </source>
</evidence>
<evidence type="ECO:0000313" key="10">
    <source>
        <dbReference type="EMBL" id="CAI9571874.1"/>
    </source>
</evidence>
<evidence type="ECO:0000313" key="11">
    <source>
        <dbReference type="Proteomes" id="UP001162483"/>
    </source>
</evidence>
<gene>
    <name evidence="10" type="ORF">SPARVUS_LOCUS7318761</name>
</gene>
<evidence type="ECO:0000256" key="2">
    <source>
        <dbReference type="ARBA" id="ARBA00022670"/>
    </source>
</evidence>
<organism evidence="10 11">
    <name type="scientific">Staurois parvus</name>
    <dbReference type="NCBI Taxonomy" id="386267"/>
    <lineage>
        <taxon>Eukaryota</taxon>
        <taxon>Metazoa</taxon>
        <taxon>Chordata</taxon>
        <taxon>Craniata</taxon>
        <taxon>Vertebrata</taxon>
        <taxon>Euteleostomi</taxon>
        <taxon>Amphibia</taxon>
        <taxon>Batrachia</taxon>
        <taxon>Anura</taxon>
        <taxon>Neobatrachia</taxon>
        <taxon>Ranoidea</taxon>
        <taxon>Ranidae</taxon>
        <taxon>Staurois</taxon>
    </lineage>
</organism>
<proteinExistence type="inferred from homology"/>
<keyword evidence="2 6" id="KW-0645">Protease</keyword>
<reference evidence="10" key="1">
    <citation type="submission" date="2023-05" db="EMBL/GenBank/DDBJ databases">
        <authorList>
            <person name="Stuckert A."/>
        </authorList>
    </citation>
    <scope>NUCLEOTIDE SEQUENCE</scope>
</reference>
<dbReference type="InterPro" id="IPR051543">
    <property type="entry name" value="Serine_Peptidase_S9A"/>
</dbReference>
<evidence type="ECO:0000256" key="6">
    <source>
        <dbReference type="RuleBase" id="RU368024"/>
    </source>
</evidence>